<evidence type="ECO:0000313" key="7">
    <source>
        <dbReference type="Proteomes" id="UP000284543"/>
    </source>
</evidence>
<evidence type="ECO:0000313" key="6">
    <source>
        <dbReference type="EMBL" id="RGV75984.1"/>
    </source>
</evidence>
<dbReference type="Gene3D" id="1.10.10.10">
    <property type="entry name" value="Winged helix-like DNA-binding domain superfamily/Winged helix DNA-binding domain"/>
    <property type="match status" value="1"/>
</dbReference>
<comment type="similarity">
    <text evidence="1">Belongs to the LysR transcriptional regulatory family.</text>
</comment>
<accession>A0A412Z7G4</accession>
<feature type="domain" description="HTH lysR-type" evidence="5">
    <location>
        <begin position="1"/>
        <end position="58"/>
    </location>
</feature>
<dbReference type="CDD" id="cd05466">
    <property type="entry name" value="PBP2_LTTR_substrate"/>
    <property type="match status" value="1"/>
</dbReference>
<keyword evidence="2" id="KW-0805">Transcription regulation</keyword>
<dbReference type="GO" id="GO:0000976">
    <property type="term" value="F:transcription cis-regulatory region binding"/>
    <property type="evidence" value="ECO:0007669"/>
    <property type="project" value="TreeGrafter"/>
</dbReference>
<comment type="caution">
    <text evidence="6">The sequence shown here is derived from an EMBL/GenBank/DDBJ whole genome shotgun (WGS) entry which is preliminary data.</text>
</comment>
<dbReference type="InterPro" id="IPR036390">
    <property type="entry name" value="WH_DNA-bd_sf"/>
</dbReference>
<dbReference type="RefSeq" id="WP_118018615.1">
    <property type="nucleotide sequence ID" value="NZ_CAUHGS010000003.1"/>
</dbReference>
<evidence type="ECO:0000256" key="2">
    <source>
        <dbReference type="ARBA" id="ARBA00023015"/>
    </source>
</evidence>
<dbReference type="Pfam" id="PF03466">
    <property type="entry name" value="LysR_substrate"/>
    <property type="match status" value="1"/>
</dbReference>
<dbReference type="PANTHER" id="PTHR30126">
    <property type="entry name" value="HTH-TYPE TRANSCRIPTIONAL REGULATOR"/>
    <property type="match status" value="1"/>
</dbReference>
<name>A0A412Z7G4_9FIRM</name>
<evidence type="ECO:0000256" key="1">
    <source>
        <dbReference type="ARBA" id="ARBA00009437"/>
    </source>
</evidence>
<proteinExistence type="inferred from homology"/>
<dbReference type="InterPro" id="IPR000847">
    <property type="entry name" value="LysR_HTH_N"/>
</dbReference>
<dbReference type="Pfam" id="PF00126">
    <property type="entry name" value="HTH_1"/>
    <property type="match status" value="1"/>
</dbReference>
<keyword evidence="4" id="KW-0804">Transcription</keyword>
<dbReference type="AlphaFoldDB" id="A0A412Z7G4"/>
<protein>
    <submittedName>
        <fullName evidence="6">LysR family transcriptional regulator</fullName>
    </submittedName>
</protein>
<dbReference type="PANTHER" id="PTHR30126:SF5">
    <property type="entry name" value="HTH-TYPE TRANSCRIPTIONAL ACTIVATOR CMPR"/>
    <property type="match status" value="1"/>
</dbReference>
<evidence type="ECO:0000256" key="4">
    <source>
        <dbReference type="ARBA" id="ARBA00023163"/>
    </source>
</evidence>
<organism evidence="6 7">
    <name type="scientific">Enterocloster bolteae</name>
    <dbReference type="NCBI Taxonomy" id="208479"/>
    <lineage>
        <taxon>Bacteria</taxon>
        <taxon>Bacillati</taxon>
        <taxon>Bacillota</taxon>
        <taxon>Clostridia</taxon>
        <taxon>Lachnospirales</taxon>
        <taxon>Lachnospiraceae</taxon>
        <taxon>Enterocloster</taxon>
    </lineage>
</organism>
<dbReference type="GO" id="GO:0003700">
    <property type="term" value="F:DNA-binding transcription factor activity"/>
    <property type="evidence" value="ECO:0007669"/>
    <property type="project" value="InterPro"/>
</dbReference>
<dbReference type="SUPFAM" id="SSF46785">
    <property type="entry name" value="Winged helix' DNA-binding domain"/>
    <property type="match status" value="1"/>
</dbReference>
<sequence length="299" mass="33784">MDLKCLRTFRTIIDEGGFSKAAKKLNYTQSTITFQMNQLERDLSTTLFEKIGRKMVLTKAGEHLIPYVDDILQSVDKLSFLGEHLSECQGDIQIGVGESLLCYKLPAILKEFHRQAPKARLFLRSMNCYDIRDELFSGGLDLGVFYEDVGGFGSNLAVKPLGDYPVVLVASPEIQNRYPDFVTPDRTIPLPLIINEPNCIFRQIFEQYLRDKSIILDHTIELWSIPTIKNLVKNNVGVSFLPEFTVTEELNHGELVKIPTAISGTKITAVCAHHKNKWVSPLMQLFISLCDSVSCGRER</sequence>
<dbReference type="PRINTS" id="PR00039">
    <property type="entry name" value="HTHLYSR"/>
</dbReference>
<dbReference type="Gene3D" id="3.40.190.290">
    <property type="match status" value="1"/>
</dbReference>
<evidence type="ECO:0000259" key="5">
    <source>
        <dbReference type="PROSITE" id="PS50931"/>
    </source>
</evidence>
<dbReference type="InterPro" id="IPR036388">
    <property type="entry name" value="WH-like_DNA-bd_sf"/>
</dbReference>
<gene>
    <name evidence="6" type="ORF">DWW02_11405</name>
</gene>
<dbReference type="Proteomes" id="UP000284543">
    <property type="component" value="Unassembled WGS sequence"/>
</dbReference>
<keyword evidence="3" id="KW-0238">DNA-binding</keyword>
<evidence type="ECO:0000256" key="3">
    <source>
        <dbReference type="ARBA" id="ARBA00023125"/>
    </source>
</evidence>
<dbReference type="EMBL" id="QRZM01000004">
    <property type="protein sequence ID" value="RGV75984.1"/>
    <property type="molecule type" value="Genomic_DNA"/>
</dbReference>
<dbReference type="PROSITE" id="PS50931">
    <property type="entry name" value="HTH_LYSR"/>
    <property type="match status" value="1"/>
</dbReference>
<reference evidence="6 7" key="1">
    <citation type="submission" date="2018-08" db="EMBL/GenBank/DDBJ databases">
        <title>A genome reference for cultivated species of the human gut microbiota.</title>
        <authorList>
            <person name="Zou Y."/>
            <person name="Xue W."/>
            <person name="Luo G."/>
        </authorList>
    </citation>
    <scope>NUCLEOTIDE SEQUENCE [LARGE SCALE GENOMIC DNA]</scope>
    <source>
        <strain evidence="6 7">AF14-18</strain>
    </source>
</reference>
<dbReference type="InterPro" id="IPR005119">
    <property type="entry name" value="LysR_subst-bd"/>
</dbReference>
<dbReference type="SUPFAM" id="SSF53850">
    <property type="entry name" value="Periplasmic binding protein-like II"/>
    <property type="match status" value="1"/>
</dbReference>